<proteinExistence type="predicted"/>
<comment type="caution">
    <text evidence="3">The sequence shown here is derived from an EMBL/GenBank/DDBJ whole genome shotgun (WGS) entry which is preliminary data.</text>
</comment>
<dbReference type="GO" id="GO:0016747">
    <property type="term" value="F:acyltransferase activity, transferring groups other than amino-acyl groups"/>
    <property type="evidence" value="ECO:0007669"/>
    <property type="project" value="InterPro"/>
</dbReference>
<dbReference type="Pfam" id="PF14542">
    <property type="entry name" value="Acetyltransf_CG"/>
    <property type="match status" value="1"/>
</dbReference>
<evidence type="ECO:0000313" key="3">
    <source>
        <dbReference type="EMBL" id="RDK89190.1"/>
    </source>
</evidence>
<dbReference type="PANTHER" id="PTHR31435:SF10">
    <property type="entry name" value="BSR4717 PROTEIN"/>
    <property type="match status" value="1"/>
</dbReference>
<dbReference type="SUPFAM" id="SSF55729">
    <property type="entry name" value="Acyl-CoA N-acyltransferases (Nat)"/>
    <property type="match status" value="1"/>
</dbReference>
<dbReference type="PROSITE" id="PS51186">
    <property type="entry name" value="GNAT"/>
    <property type="match status" value="1"/>
</dbReference>
<dbReference type="EMBL" id="QRAO01000001">
    <property type="protein sequence ID" value="RDK89190.1"/>
    <property type="molecule type" value="Genomic_DNA"/>
</dbReference>
<feature type="domain" description="N-acetyltransferase" evidence="2">
    <location>
        <begin position="7"/>
        <end position="86"/>
    </location>
</feature>
<dbReference type="InterPro" id="IPR000182">
    <property type="entry name" value="GNAT_dom"/>
</dbReference>
<dbReference type="InterPro" id="IPR016181">
    <property type="entry name" value="Acyl_CoA_acyltransferase"/>
</dbReference>
<dbReference type="Gene3D" id="3.40.630.30">
    <property type="match status" value="1"/>
</dbReference>
<dbReference type="AlphaFoldDB" id="A0A370QMD5"/>
<dbReference type="InterPro" id="IPR031165">
    <property type="entry name" value="GNAT_YJDJ"/>
</dbReference>
<feature type="domain" description="N-acetyltransferase" evidence="1">
    <location>
        <begin position="1"/>
        <end position="86"/>
    </location>
</feature>
<reference evidence="3 4" key="1">
    <citation type="submission" date="2018-07" db="EMBL/GenBank/DDBJ databases">
        <title>Genomic Encyclopedia of Type Strains, Phase IV (KMG-IV): sequencing the most valuable type-strain genomes for metagenomic binning, comparative biology and taxonomic classification.</title>
        <authorList>
            <person name="Goeker M."/>
        </authorList>
    </citation>
    <scope>NUCLEOTIDE SEQUENCE [LARGE SCALE GENOMIC DNA]</scope>
    <source>
        <strain evidence="3 4">DSM 101478</strain>
    </source>
</reference>
<dbReference type="RefSeq" id="WP_115122820.1">
    <property type="nucleotide sequence ID" value="NZ_QRAO01000001.1"/>
</dbReference>
<dbReference type="InterPro" id="IPR045057">
    <property type="entry name" value="Gcn5-rel_NAT"/>
</dbReference>
<name>A0A370QMD5_9FLAO</name>
<gene>
    <name evidence="3" type="ORF">C8D94_1011071</name>
</gene>
<sequence>MTKIEKVDNGNKGRFIIYENDEFAGELKYSRPEKSKFSIDHTAVEKKFAGKGLGKKLVINAVEYARENQLKILPHCSYAKKIIENL</sequence>
<accession>A0A370QMD5</accession>
<dbReference type="Proteomes" id="UP000255317">
    <property type="component" value="Unassembled WGS sequence"/>
</dbReference>
<organism evidence="3 4">
    <name type="scientific">Marinirhabdus gelatinilytica</name>
    <dbReference type="NCBI Taxonomy" id="1703343"/>
    <lineage>
        <taxon>Bacteria</taxon>
        <taxon>Pseudomonadati</taxon>
        <taxon>Bacteroidota</taxon>
        <taxon>Flavobacteriia</taxon>
        <taxon>Flavobacteriales</taxon>
        <taxon>Flavobacteriaceae</taxon>
    </lineage>
</organism>
<dbReference type="CDD" id="cd04301">
    <property type="entry name" value="NAT_SF"/>
    <property type="match status" value="1"/>
</dbReference>
<evidence type="ECO:0000259" key="2">
    <source>
        <dbReference type="PROSITE" id="PS51729"/>
    </source>
</evidence>
<keyword evidence="4" id="KW-1185">Reference proteome</keyword>
<dbReference type="OrthoDB" id="9793389at2"/>
<evidence type="ECO:0000313" key="4">
    <source>
        <dbReference type="Proteomes" id="UP000255317"/>
    </source>
</evidence>
<protein>
    <submittedName>
        <fullName evidence="3">Uncharacterized protein</fullName>
    </submittedName>
</protein>
<dbReference type="PROSITE" id="PS51729">
    <property type="entry name" value="GNAT_YJDJ"/>
    <property type="match status" value="1"/>
</dbReference>
<evidence type="ECO:0000259" key="1">
    <source>
        <dbReference type="PROSITE" id="PS51186"/>
    </source>
</evidence>
<dbReference type="PANTHER" id="PTHR31435">
    <property type="entry name" value="PROTEIN NATD1"/>
    <property type="match status" value="1"/>
</dbReference>